<dbReference type="Pfam" id="PF00149">
    <property type="entry name" value="Metallophos"/>
    <property type="match status" value="1"/>
</dbReference>
<organism evidence="5 6">
    <name type="scientific">Candidatus Daviesbacteria bacterium RIFCSPLOWO2_02_FULL_36_7</name>
    <dbReference type="NCBI Taxonomy" id="1797792"/>
    <lineage>
        <taxon>Bacteria</taxon>
        <taxon>Candidatus Daviesiibacteriota</taxon>
    </lineage>
</organism>
<protein>
    <recommendedName>
        <fullName evidence="4">Calcineurin-like phosphoesterase domain-containing protein</fullName>
    </recommendedName>
</protein>
<dbReference type="SUPFAM" id="SSF56300">
    <property type="entry name" value="Metallo-dependent phosphatases"/>
    <property type="match status" value="1"/>
</dbReference>
<keyword evidence="1" id="KW-0540">Nuclease</keyword>
<feature type="domain" description="Calcineurin-like phosphoesterase" evidence="4">
    <location>
        <begin position="1"/>
        <end position="212"/>
    </location>
</feature>
<sequence>MKLLHFSDIHIGMENYAKLDPETGLSSRLLDFFKTFDFIIEKVFEEDVDAVVFAGDAYKTREPNPTQQRGFGQRIAKIAKKIPVVLVIGNHDTPNAEGRANTLDIYSVLEINNVWVSRKPEYLQIPTKSGNLQIITLPWLHKNDYKTVGDKLNLLYNKITSDSPAIFLSHAEVAGAQYGSEKGMAITNNVTIPLPLIQDKRLSYVALGHIHKHQVLSKPGDSPLIVYSGSPQRIDFGEEKEEKGICLVEISKRKGESVKGKETSRFTLHASRFLSSFTFVPTNARKFLTITINLDAKDPDPTQTIINEIRKKDIADKIVRVVINIPAECEEEIKMDQIKKALKEANFIAGISRNVERIARERLDIGSEVESLTPLQALNKYFESKKYSAEKQKKLAEYADKLINSQS</sequence>
<proteinExistence type="predicted"/>
<dbReference type="GO" id="GO:0004527">
    <property type="term" value="F:exonuclease activity"/>
    <property type="evidence" value="ECO:0007669"/>
    <property type="project" value="UniProtKB-KW"/>
</dbReference>
<evidence type="ECO:0000256" key="2">
    <source>
        <dbReference type="ARBA" id="ARBA00022801"/>
    </source>
</evidence>
<dbReference type="CDD" id="cd00840">
    <property type="entry name" value="MPP_Mre11_N"/>
    <property type="match status" value="1"/>
</dbReference>
<keyword evidence="3" id="KW-0269">Exonuclease</keyword>
<evidence type="ECO:0000259" key="4">
    <source>
        <dbReference type="Pfam" id="PF00149"/>
    </source>
</evidence>
<dbReference type="InterPro" id="IPR029052">
    <property type="entry name" value="Metallo-depent_PP-like"/>
</dbReference>
<evidence type="ECO:0000313" key="5">
    <source>
        <dbReference type="EMBL" id="OGE65001.1"/>
    </source>
</evidence>
<dbReference type="InterPro" id="IPR004843">
    <property type="entry name" value="Calcineurin-like_PHP"/>
</dbReference>
<evidence type="ECO:0000256" key="3">
    <source>
        <dbReference type="ARBA" id="ARBA00022839"/>
    </source>
</evidence>
<reference evidence="5 6" key="1">
    <citation type="journal article" date="2016" name="Nat. Commun.">
        <title>Thousands of microbial genomes shed light on interconnected biogeochemical processes in an aquifer system.</title>
        <authorList>
            <person name="Anantharaman K."/>
            <person name="Brown C.T."/>
            <person name="Hug L.A."/>
            <person name="Sharon I."/>
            <person name="Castelle C.J."/>
            <person name="Probst A.J."/>
            <person name="Thomas B.C."/>
            <person name="Singh A."/>
            <person name="Wilkins M.J."/>
            <person name="Karaoz U."/>
            <person name="Brodie E.L."/>
            <person name="Williams K.H."/>
            <person name="Hubbard S.S."/>
            <person name="Banfield J.F."/>
        </authorList>
    </citation>
    <scope>NUCLEOTIDE SEQUENCE [LARGE SCALE GENOMIC DNA]</scope>
</reference>
<evidence type="ECO:0000313" key="6">
    <source>
        <dbReference type="Proteomes" id="UP000178859"/>
    </source>
</evidence>
<dbReference type="EMBL" id="MFDT01000010">
    <property type="protein sequence ID" value="OGE65001.1"/>
    <property type="molecule type" value="Genomic_DNA"/>
</dbReference>
<gene>
    <name evidence="5" type="ORF">A3I48_01475</name>
</gene>
<name>A0A1F5MHZ4_9BACT</name>
<dbReference type="PANTHER" id="PTHR30337:SF0">
    <property type="entry name" value="NUCLEASE SBCCD SUBUNIT D"/>
    <property type="match status" value="1"/>
</dbReference>
<dbReference type="InterPro" id="IPR041796">
    <property type="entry name" value="Mre11_N"/>
</dbReference>
<accession>A0A1F5MHZ4</accession>
<dbReference type="Proteomes" id="UP000178859">
    <property type="component" value="Unassembled WGS sequence"/>
</dbReference>
<dbReference type="Gene3D" id="3.60.21.10">
    <property type="match status" value="1"/>
</dbReference>
<keyword evidence="2" id="KW-0378">Hydrolase</keyword>
<dbReference type="AlphaFoldDB" id="A0A1F5MHZ4"/>
<dbReference type="PANTHER" id="PTHR30337">
    <property type="entry name" value="COMPONENT OF ATP-DEPENDENT DSDNA EXONUCLEASE"/>
    <property type="match status" value="1"/>
</dbReference>
<evidence type="ECO:0000256" key="1">
    <source>
        <dbReference type="ARBA" id="ARBA00022722"/>
    </source>
</evidence>
<comment type="caution">
    <text evidence="5">The sequence shown here is derived from an EMBL/GenBank/DDBJ whole genome shotgun (WGS) entry which is preliminary data.</text>
</comment>
<dbReference type="InterPro" id="IPR050535">
    <property type="entry name" value="DNA_Repair-Maintenance_Comp"/>
</dbReference>